<dbReference type="PANTHER" id="PTHR34001">
    <property type="entry name" value="BLL7405 PROTEIN"/>
    <property type="match status" value="1"/>
</dbReference>
<keyword evidence="9" id="KW-1185">Reference proteome</keyword>
<comment type="similarity">
    <text evidence="5">Belongs to the Omp25/RopB family.</text>
</comment>
<dbReference type="Gene3D" id="2.40.160.20">
    <property type="match status" value="3"/>
</dbReference>
<evidence type="ECO:0000256" key="2">
    <source>
        <dbReference type="ARBA" id="ARBA00022729"/>
    </source>
</evidence>
<protein>
    <submittedName>
        <fullName evidence="8">Opacity protein</fullName>
    </submittedName>
</protein>
<dbReference type="InterPro" id="IPR051692">
    <property type="entry name" value="OMP-like"/>
</dbReference>
<dbReference type="SUPFAM" id="SSF56925">
    <property type="entry name" value="OMPA-like"/>
    <property type="match status" value="3"/>
</dbReference>
<evidence type="ECO:0000256" key="3">
    <source>
        <dbReference type="ARBA" id="ARBA00023136"/>
    </source>
</evidence>
<evidence type="ECO:0000256" key="4">
    <source>
        <dbReference type="ARBA" id="ARBA00023237"/>
    </source>
</evidence>
<sequence length="660" mass="70483">MQSWVAIVLKAKTKSSSETTPPLSMLKTALFLSVAGLFTSPAFAEDSSLDIQNVRDWTGLYGGVHTGGLIGRTTPLEYGGINDYGEYTKAEAALLAGLQAGYNRQHGNFVYGVEFDLSKTNFNVSQNYGSDGSNEATWNWLATARARAGLAVGDGLFYASAGLAFVDADYNFVEGSSEASHSGIHTGLAVGAGYEHAFDQNWSLRADYLFVGLPNKGITDFGGGYGTFTSSAHFGRLALNFAPGSNQREANSDAGSSGTWDGLYVGANAAALLGRSASLEYYGHWDYSEYTAEKWAAAGGLLAGYNFQHGNSVLGVEADVNLPSFSTKHQFSNANYINSSKWNWYSTLRVRAGLNVGNTLGYVTGGVAAVNADYKFGEVSDPDDLTKSKTTHLGLAIGAGVETAITKRISARLEYLHIALPEDFSGHKINDEAGSFTSSADIAKVSVSYSLSDGLNTSKETTLPKTIDWSGLYVGALVDGSIKSATATEYSGPHDYGEYTITDWAAGAGGLIGFNAQAGNFVYGLEADIAWSSWDQKHLFDDKSEVNSSRMPWLATARARAGLAAGNGLLYATAGVAIAQTEQNFGDARNPEASVKKTHYGYVFGAGVEHNFSQDWTARLEGLRVAFPSITDKSFSDDYPINFTSSSTMVRFGLTKRFKL</sequence>
<dbReference type="InterPro" id="IPR027385">
    <property type="entry name" value="Beta-barrel_OMP"/>
</dbReference>
<feature type="signal peptide" evidence="6">
    <location>
        <begin position="1"/>
        <end position="44"/>
    </location>
</feature>
<reference evidence="8 9" key="1">
    <citation type="submission" date="2016-10" db="EMBL/GenBank/DDBJ databases">
        <authorList>
            <person name="Varghese N."/>
            <person name="Submissions S."/>
        </authorList>
    </citation>
    <scope>NUCLEOTIDE SEQUENCE [LARGE SCALE GENOMIC DNA]</scope>
    <source>
        <strain evidence="8 9">DSM 16392</strain>
    </source>
</reference>
<feature type="domain" description="Outer membrane protein beta-barrel" evidence="7">
    <location>
        <begin position="34"/>
        <end position="213"/>
    </location>
</feature>
<evidence type="ECO:0000313" key="9">
    <source>
        <dbReference type="Proteomes" id="UP000199598"/>
    </source>
</evidence>
<evidence type="ECO:0000256" key="1">
    <source>
        <dbReference type="ARBA" id="ARBA00004442"/>
    </source>
</evidence>
<comment type="caution">
    <text evidence="8">The sequence shown here is derived from an EMBL/GenBank/DDBJ whole genome shotgun (WGS) entry which is preliminary data.</text>
</comment>
<keyword evidence="4" id="KW-0998">Cell outer membrane</keyword>
<dbReference type="PANTHER" id="PTHR34001:SF3">
    <property type="entry name" value="BLL7405 PROTEIN"/>
    <property type="match status" value="1"/>
</dbReference>
<keyword evidence="2 6" id="KW-0732">Signal</keyword>
<keyword evidence="3" id="KW-0472">Membrane</keyword>
<feature type="chain" id="PRO_5047080185" evidence="6">
    <location>
        <begin position="45"/>
        <end position="660"/>
    </location>
</feature>
<name>A0A1I3YZM8_9HYPH</name>
<dbReference type="InterPro" id="IPR011250">
    <property type="entry name" value="OMP/PagP_B-barrel"/>
</dbReference>
<proteinExistence type="inferred from homology"/>
<dbReference type="EMBL" id="FOSK01000004">
    <property type="protein sequence ID" value="SFK37268.1"/>
    <property type="molecule type" value="Genomic_DNA"/>
</dbReference>
<accession>A0A1I3YZM8</accession>
<evidence type="ECO:0000256" key="5">
    <source>
        <dbReference type="ARBA" id="ARBA00038306"/>
    </source>
</evidence>
<dbReference type="Proteomes" id="UP000199598">
    <property type="component" value="Unassembled WGS sequence"/>
</dbReference>
<organism evidence="8 9">
    <name type="scientific">Pseudovibrio ascidiaceicola</name>
    <dbReference type="NCBI Taxonomy" id="285279"/>
    <lineage>
        <taxon>Bacteria</taxon>
        <taxon>Pseudomonadati</taxon>
        <taxon>Pseudomonadota</taxon>
        <taxon>Alphaproteobacteria</taxon>
        <taxon>Hyphomicrobiales</taxon>
        <taxon>Stappiaceae</taxon>
        <taxon>Pseudovibrio</taxon>
    </lineage>
</organism>
<evidence type="ECO:0000313" key="8">
    <source>
        <dbReference type="EMBL" id="SFK37268.1"/>
    </source>
</evidence>
<feature type="domain" description="Outer membrane protein beta-barrel" evidence="7">
    <location>
        <begin position="256"/>
        <end position="429"/>
    </location>
</feature>
<comment type="subcellular location">
    <subcellularLocation>
        <location evidence="1">Cell outer membrane</location>
    </subcellularLocation>
</comment>
<feature type="domain" description="Outer membrane protein beta-barrel" evidence="7">
    <location>
        <begin position="468"/>
        <end position="629"/>
    </location>
</feature>
<dbReference type="Pfam" id="PF13505">
    <property type="entry name" value="OMP_b-brl"/>
    <property type="match status" value="3"/>
</dbReference>
<evidence type="ECO:0000259" key="7">
    <source>
        <dbReference type="Pfam" id="PF13505"/>
    </source>
</evidence>
<gene>
    <name evidence="8" type="ORF">SAMN04488518_104328</name>
</gene>
<evidence type="ECO:0000256" key="6">
    <source>
        <dbReference type="SAM" id="SignalP"/>
    </source>
</evidence>